<evidence type="ECO:0000259" key="3">
    <source>
        <dbReference type="PROSITE" id="PS51186"/>
    </source>
</evidence>
<organism evidence="4 5">
    <name type="scientific">Flavihumibacter petaseus NBRC 106054</name>
    <dbReference type="NCBI Taxonomy" id="1220578"/>
    <lineage>
        <taxon>Bacteria</taxon>
        <taxon>Pseudomonadati</taxon>
        <taxon>Bacteroidota</taxon>
        <taxon>Chitinophagia</taxon>
        <taxon>Chitinophagales</taxon>
        <taxon>Chitinophagaceae</taxon>
        <taxon>Flavihumibacter</taxon>
    </lineage>
</organism>
<dbReference type="Gene3D" id="3.40.630.30">
    <property type="match status" value="1"/>
</dbReference>
<keyword evidence="1 4" id="KW-0808">Transferase</keyword>
<sequence length="147" mass="16610">MITIRLAEVEDAPAAAYLFDQYRQFYYQKSNLQGATDFLTDRLKAKESALLIAVEEGELKGFCQLYPIFSSVSMRRAWLLNDLFVAEASRGKGIASRLLDAAVSMATDQGAGWLLLQTAPDNIPAQALYEKKGWLKENDLFYRFDIK</sequence>
<reference evidence="4 5" key="1">
    <citation type="submission" date="2015-04" db="EMBL/GenBank/DDBJ databases">
        <title>Whole genome shotgun sequence of Flavihumibacter petaseus NBRC 106054.</title>
        <authorList>
            <person name="Miyazawa S."/>
            <person name="Hosoyama A."/>
            <person name="Hashimoto M."/>
            <person name="Noguchi M."/>
            <person name="Tsuchikane K."/>
            <person name="Ohji S."/>
            <person name="Yamazoe A."/>
            <person name="Ichikawa N."/>
            <person name="Kimura A."/>
            <person name="Fujita N."/>
        </authorList>
    </citation>
    <scope>NUCLEOTIDE SEQUENCE [LARGE SCALE GENOMIC DNA]</scope>
    <source>
        <strain evidence="4 5">NBRC 106054</strain>
    </source>
</reference>
<dbReference type="EMBL" id="BBWV01000001">
    <property type="protein sequence ID" value="GAO42253.1"/>
    <property type="molecule type" value="Genomic_DNA"/>
</dbReference>
<dbReference type="AlphaFoldDB" id="A0A0E9MXL8"/>
<dbReference type="PANTHER" id="PTHR43877">
    <property type="entry name" value="AMINOALKYLPHOSPHONATE N-ACETYLTRANSFERASE-RELATED-RELATED"/>
    <property type="match status" value="1"/>
</dbReference>
<dbReference type="InterPro" id="IPR016181">
    <property type="entry name" value="Acyl_CoA_acyltransferase"/>
</dbReference>
<dbReference type="InterPro" id="IPR000182">
    <property type="entry name" value="GNAT_dom"/>
</dbReference>
<name>A0A0E9MXL8_9BACT</name>
<dbReference type="SUPFAM" id="SSF55729">
    <property type="entry name" value="Acyl-CoA N-acyltransferases (Nat)"/>
    <property type="match status" value="1"/>
</dbReference>
<proteinExistence type="predicted"/>
<dbReference type="STRING" id="1220578.FPE01S_01_12660"/>
<dbReference type="InterPro" id="IPR050832">
    <property type="entry name" value="Bact_Acetyltransf"/>
</dbReference>
<dbReference type="CDD" id="cd04301">
    <property type="entry name" value="NAT_SF"/>
    <property type="match status" value="1"/>
</dbReference>
<protein>
    <submittedName>
        <fullName evidence="4">Putative acetyltransferase</fullName>
    </submittedName>
</protein>
<evidence type="ECO:0000256" key="2">
    <source>
        <dbReference type="ARBA" id="ARBA00023315"/>
    </source>
</evidence>
<dbReference type="RefSeq" id="WP_157473910.1">
    <property type="nucleotide sequence ID" value="NZ_BBWV01000001.1"/>
</dbReference>
<dbReference type="PROSITE" id="PS51186">
    <property type="entry name" value="GNAT"/>
    <property type="match status" value="1"/>
</dbReference>
<keyword evidence="2" id="KW-0012">Acyltransferase</keyword>
<evidence type="ECO:0000256" key="1">
    <source>
        <dbReference type="ARBA" id="ARBA00022679"/>
    </source>
</evidence>
<dbReference type="OrthoDB" id="9792929at2"/>
<gene>
    <name evidence="4" type="ORF">FPE01S_01_12660</name>
</gene>
<evidence type="ECO:0000313" key="4">
    <source>
        <dbReference type="EMBL" id="GAO42253.1"/>
    </source>
</evidence>
<accession>A0A0E9MXL8</accession>
<feature type="domain" description="N-acetyltransferase" evidence="3">
    <location>
        <begin position="2"/>
        <end position="147"/>
    </location>
</feature>
<dbReference type="PANTHER" id="PTHR43877:SF2">
    <property type="entry name" value="AMINOALKYLPHOSPHONATE N-ACETYLTRANSFERASE-RELATED"/>
    <property type="match status" value="1"/>
</dbReference>
<keyword evidence="5" id="KW-1185">Reference proteome</keyword>
<dbReference type="Pfam" id="PF00583">
    <property type="entry name" value="Acetyltransf_1"/>
    <property type="match status" value="1"/>
</dbReference>
<comment type="caution">
    <text evidence="4">The sequence shown here is derived from an EMBL/GenBank/DDBJ whole genome shotgun (WGS) entry which is preliminary data.</text>
</comment>
<dbReference type="GO" id="GO:0016747">
    <property type="term" value="F:acyltransferase activity, transferring groups other than amino-acyl groups"/>
    <property type="evidence" value="ECO:0007669"/>
    <property type="project" value="InterPro"/>
</dbReference>
<dbReference type="Proteomes" id="UP000033121">
    <property type="component" value="Unassembled WGS sequence"/>
</dbReference>
<evidence type="ECO:0000313" key="5">
    <source>
        <dbReference type="Proteomes" id="UP000033121"/>
    </source>
</evidence>